<name>A0A2V3PLK0_9BACT</name>
<dbReference type="NCBIfam" id="TIGR04056">
    <property type="entry name" value="OMP_RagA_SusC"/>
    <property type="match status" value="1"/>
</dbReference>
<dbReference type="EMBL" id="QICL01000027">
    <property type="protein sequence ID" value="PXV61005.1"/>
    <property type="molecule type" value="Genomic_DNA"/>
</dbReference>
<dbReference type="SUPFAM" id="SSF49464">
    <property type="entry name" value="Carboxypeptidase regulatory domain-like"/>
    <property type="match status" value="1"/>
</dbReference>
<proteinExistence type="inferred from homology"/>
<gene>
    <name evidence="4" type="ORF">CLV62_1274</name>
</gene>
<dbReference type="InterPro" id="IPR008969">
    <property type="entry name" value="CarboxyPept-like_regulatory"/>
</dbReference>
<comment type="subcellular location">
    <subcellularLocation>
        <location evidence="1">Cell outer membrane</location>
        <topology evidence="1">Multi-pass membrane protein</topology>
    </subcellularLocation>
</comment>
<accession>A0A2V3PLK0</accession>
<dbReference type="Pfam" id="PF13715">
    <property type="entry name" value="CarbopepD_reg_2"/>
    <property type="match status" value="1"/>
</dbReference>
<evidence type="ECO:0000313" key="4">
    <source>
        <dbReference type="EMBL" id="PXV61005.1"/>
    </source>
</evidence>
<dbReference type="PROSITE" id="PS52016">
    <property type="entry name" value="TONB_DEPENDENT_REC_3"/>
    <property type="match status" value="1"/>
</dbReference>
<dbReference type="InterPro" id="IPR037066">
    <property type="entry name" value="Plug_dom_sf"/>
</dbReference>
<organism evidence="4 5">
    <name type="scientific">Dysgonomonas alginatilytica</name>
    <dbReference type="NCBI Taxonomy" id="1605892"/>
    <lineage>
        <taxon>Bacteria</taxon>
        <taxon>Pseudomonadati</taxon>
        <taxon>Bacteroidota</taxon>
        <taxon>Bacteroidia</taxon>
        <taxon>Bacteroidales</taxon>
        <taxon>Dysgonomonadaceae</taxon>
        <taxon>Dysgonomonas</taxon>
    </lineage>
</organism>
<dbReference type="InterPro" id="IPR023997">
    <property type="entry name" value="TonB-dep_OMP_SusC/RagA_CS"/>
</dbReference>
<comment type="similarity">
    <text evidence="1">Belongs to the TonB-dependent receptor family.</text>
</comment>
<sequence length="1102" mass="123752">MKKNNYVTLKCRDKVRIIHRFVLILALVFIVPVTIFAQGKSITGLVTDSKTGEPLIGVSVAAEGTTTGTITDIEGRFSLNVPQNSTLKLVYMGYITQSVQVGNQTNLNIKLVEDSKLLDEVVVVGFGTQKKVNLTGAVGIATAKDIQDRPVMLATQALQGLVPGLNISQNNGSLESRASINIRGTGTIADGSKNSPLILIDGMEGDINALNPQDIENISVLKDASSSSIYGSRAPFGVILITTKKGTVGKTVVNYNNSFRWNKPILMPQMMDSYTFANYFNDAALNGGGTAHFSDAWLANILAFQRGEITTSTVQNRNNNRWEEGFDPNGINNTGGNDNRDYYKEIFRSQSMGQEHNFSISGGNEKVTYYTSFNILAQDGLMQFNQDTYDRYAATAKVGYDAASWVRVNYTNRFIRDKYKRPSAMTDGLFGDLGRQAWPTLPLYDPNGFLMQRTALALRNEGNDRIETDNLYQQIQFVFEPIKHWKTFAEVNYAIKNANRHWDKQVTYMYDVDSNPFVWSKNSNVHEDHLKENQSAVNLYTEYTYTVNKNHNFKGMLGIQSENMKQTKFGLQRDGILVPGINEIDGTSGTDYDGKPVTPSVNGSRQRWSTFGYFTRINYDYQGRYLAEFNLRNDGSSRYRSHNRWVWSPSFSLGWNIAQEDFWKPLQDVVGTLKLRGSYGQLANQNTDKWYPTYAAMTVKASEGAWMQNGIKPNVSWAPLTLIDENLTWEKIRTTNIGLDFGLLNNRLTGSFDYFVRETRDMLGPAPERPVILGVTVPRANNTDLQDKGFELQIAWQDRLKNGLGYGVRFNLADYQTTITRYPNLTGNLGARTGETYNPNQKMGEIWGYETIGIAKTQAEMDAHLATLPNGGQDALGNQWGAGDIMYKDIDGDGKINNGSNTLNDHGDLKVIGNTTPRYQFGFELTADWKGFDMRAFFQGIMKRDFWNGNYFFWGAYGGGDKQTDTGGSGMWWSTGFIQHEDYFRDANTNSVVNGVNDVNLDSYYPRPLFNSSKNTKRQTRYLQDASYIRLKNLQIGYTLPTALSRKLCVSKLRVFVSGENLWTKTDMAEMFDPETVDGGWGNSGNVYPLSKVFAFGLNINF</sequence>
<dbReference type="AlphaFoldDB" id="A0A2V3PLK0"/>
<dbReference type="FunFam" id="2.60.40.1120:FF:000003">
    <property type="entry name" value="Outer membrane protein Omp121"/>
    <property type="match status" value="1"/>
</dbReference>
<keyword evidence="2" id="KW-1133">Transmembrane helix</keyword>
<keyword evidence="1" id="KW-1134">Transmembrane beta strand</keyword>
<dbReference type="OrthoDB" id="778480at2"/>
<comment type="caution">
    <text evidence="4">The sequence shown here is derived from an EMBL/GenBank/DDBJ whole genome shotgun (WGS) entry which is preliminary data.</text>
</comment>
<dbReference type="Pfam" id="PF07715">
    <property type="entry name" value="Plug"/>
    <property type="match status" value="1"/>
</dbReference>
<reference evidence="4 5" key="1">
    <citation type="submission" date="2018-03" db="EMBL/GenBank/DDBJ databases">
        <title>Genomic Encyclopedia of Archaeal and Bacterial Type Strains, Phase II (KMG-II): from individual species to whole genera.</title>
        <authorList>
            <person name="Goeker M."/>
        </authorList>
    </citation>
    <scope>NUCLEOTIDE SEQUENCE [LARGE SCALE GENOMIC DNA]</scope>
    <source>
        <strain evidence="4 5">DSM 100214</strain>
    </source>
</reference>
<keyword evidence="5" id="KW-1185">Reference proteome</keyword>
<evidence type="ECO:0000259" key="3">
    <source>
        <dbReference type="Pfam" id="PF07715"/>
    </source>
</evidence>
<dbReference type="InterPro" id="IPR023996">
    <property type="entry name" value="TonB-dep_OMP_SusC/RagA"/>
</dbReference>
<keyword evidence="1 2" id="KW-0472">Membrane</keyword>
<dbReference type="Gene3D" id="2.170.130.10">
    <property type="entry name" value="TonB-dependent receptor, plug domain"/>
    <property type="match status" value="1"/>
</dbReference>
<dbReference type="InterPro" id="IPR012910">
    <property type="entry name" value="Plug_dom"/>
</dbReference>
<feature type="transmembrane region" description="Helical" evidence="2">
    <location>
        <begin position="21"/>
        <end position="39"/>
    </location>
</feature>
<dbReference type="FunFam" id="2.170.130.10:FF:000024">
    <property type="entry name" value="Outer membrane protein"/>
    <property type="match status" value="1"/>
</dbReference>
<dbReference type="NCBIfam" id="TIGR04057">
    <property type="entry name" value="SusC_RagA_signa"/>
    <property type="match status" value="1"/>
</dbReference>
<evidence type="ECO:0000256" key="1">
    <source>
        <dbReference type="PROSITE-ProRule" id="PRU01360"/>
    </source>
</evidence>
<dbReference type="InterPro" id="IPR039426">
    <property type="entry name" value="TonB-dep_rcpt-like"/>
</dbReference>
<evidence type="ECO:0000313" key="5">
    <source>
        <dbReference type="Proteomes" id="UP000247973"/>
    </source>
</evidence>
<feature type="domain" description="TonB-dependent receptor plug" evidence="3">
    <location>
        <begin position="131"/>
        <end position="238"/>
    </location>
</feature>
<keyword evidence="1 2" id="KW-0812">Transmembrane</keyword>
<evidence type="ECO:0000256" key="2">
    <source>
        <dbReference type="SAM" id="Phobius"/>
    </source>
</evidence>
<dbReference type="RefSeq" id="WP_110311941.1">
    <property type="nucleotide sequence ID" value="NZ_QICL01000027.1"/>
</dbReference>
<keyword evidence="1" id="KW-0813">Transport</keyword>
<dbReference type="SUPFAM" id="SSF56935">
    <property type="entry name" value="Porins"/>
    <property type="match status" value="1"/>
</dbReference>
<dbReference type="GO" id="GO:0009279">
    <property type="term" value="C:cell outer membrane"/>
    <property type="evidence" value="ECO:0007669"/>
    <property type="project" value="UniProtKB-SubCell"/>
</dbReference>
<keyword evidence="1" id="KW-0998">Cell outer membrane</keyword>
<protein>
    <submittedName>
        <fullName evidence="4">TonB-linked SusC/RagA family outer membrane protein</fullName>
    </submittedName>
</protein>
<dbReference type="Proteomes" id="UP000247973">
    <property type="component" value="Unassembled WGS sequence"/>
</dbReference>
<dbReference type="Gene3D" id="2.60.40.1120">
    <property type="entry name" value="Carboxypeptidase-like, regulatory domain"/>
    <property type="match status" value="1"/>
</dbReference>